<evidence type="ECO:0000256" key="2">
    <source>
        <dbReference type="ARBA" id="ARBA00022525"/>
    </source>
</evidence>
<dbReference type="PANTHER" id="PTHR12824:SF8">
    <property type="entry name" value="GXIVSPLA2, ISOFORM A"/>
    <property type="match status" value="1"/>
</dbReference>
<protein>
    <submittedName>
        <fullName evidence="4">Uncharacterized protein, isoform B</fullName>
        <ecNumber evidence="4">3.1.1.4</ecNumber>
    </submittedName>
</protein>
<keyword evidence="4" id="KW-0378">Hydrolase</keyword>
<dbReference type="GO" id="GO:0050482">
    <property type="term" value="P:arachidonate secretion"/>
    <property type="evidence" value="ECO:0007669"/>
    <property type="project" value="InterPro"/>
</dbReference>
<feature type="compositionally biased region" description="Basic and acidic residues" evidence="3">
    <location>
        <begin position="248"/>
        <end position="265"/>
    </location>
</feature>
<dbReference type="Bgee" id="FBgn0186257">
    <property type="expression patterns" value="Expressed in adult organism and 3 other cell types or tissues"/>
</dbReference>
<proteinExistence type="predicted"/>
<evidence type="ECO:0000256" key="3">
    <source>
        <dbReference type="SAM" id="MobiDB-lite"/>
    </source>
</evidence>
<dbReference type="GO" id="GO:0005509">
    <property type="term" value="F:calcium ion binding"/>
    <property type="evidence" value="ECO:0007669"/>
    <property type="project" value="InterPro"/>
</dbReference>
<dbReference type="Gene3D" id="1.20.90.10">
    <property type="entry name" value="Phospholipase A2 domain"/>
    <property type="match status" value="1"/>
</dbReference>
<dbReference type="GO" id="GO:0016042">
    <property type="term" value="P:lipid catabolic process"/>
    <property type="evidence" value="ECO:0007669"/>
    <property type="project" value="InterPro"/>
</dbReference>
<sequence>MTFGHTGRTIFHIVYYYAQTTNSSPFKNELNSEHAVLLDEGGHIPSNVPNLRLFRLWIQHHSPRKLRDAIIAAEAIFGDVFKNLIVLVRKFRTVHEVFDAAVDENCIYQCPAPDIGGPAPRAVQNKFYTPTADGCGSLGLRISTDYLPAKEMETCCNDHDICYDTCNSDKELCDLDFKRCLYKYCDSYEKSIASDLMMKGCKAAAKMLFTGTLTLGCRSYLDSQQRSCYCAPPKSSSYNGNRQGNSNSREKQQRQKYGWKDRNEI</sequence>
<organism evidence="4">
    <name type="scientific">Drosophila simulans</name>
    <name type="common">Fruit fly</name>
    <dbReference type="NCBI Taxonomy" id="7240"/>
    <lineage>
        <taxon>Eukaryota</taxon>
        <taxon>Metazoa</taxon>
        <taxon>Ecdysozoa</taxon>
        <taxon>Arthropoda</taxon>
        <taxon>Hexapoda</taxon>
        <taxon>Insecta</taxon>
        <taxon>Pterygota</taxon>
        <taxon>Neoptera</taxon>
        <taxon>Endopterygota</taxon>
        <taxon>Diptera</taxon>
        <taxon>Brachycera</taxon>
        <taxon>Muscomorpha</taxon>
        <taxon>Ephydroidea</taxon>
        <taxon>Drosophilidae</taxon>
        <taxon>Drosophila</taxon>
        <taxon>Sophophora</taxon>
    </lineage>
</organism>
<dbReference type="Proteomes" id="UP000035880">
    <property type="component" value="Chromosome 3L"/>
</dbReference>
<dbReference type="PROSITE" id="PS00118">
    <property type="entry name" value="PA2_HIS"/>
    <property type="match status" value="1"/>
</dbReference>
<dbReference type="GO" id="GO:0006644">
    <property type="term" value="P:phospholipid metabolic process"/>
    <property type="evidence" value="ECO:0007669"/>
    <property type="project" value="InterPro"/>
</dbReference>
<dbReference type="InterPro" id="IPR036444">
    <property type="entry name" value="PLipase_A2_dom_sf"/>
</dbReference>
<reference evidence="4" key="3">
    <citation type="submission" date="2015-04" db="EMBL/GenBank/DDBJ databases">
        <authorList>
            <consortium name="FlyBase"/>
        </authorList>
    </citation>
    <scope>NUCLEOTIDE SEQUENCE</scope>
    <source>
        <strain evidence="4">W501</strain>
    </source>
</reference>
<gene>
    <name evidence="4" type="primary">Dsim\GD14577</name>
    <name evidence="4" type="ORF">Dsimw501_GD14577</name>
</gene>
<dbReference type="EC" id="3.1.1.4" evidence="4"/>
<evidence type="ECO:0000256" key="1">
    <source>
        <dbReference type="ARBA" id="ARBA00004613"/>
    </source>
</evidence>
<accession>A0A0J9ULZ7</accession>
<dbReference type="Pfam" id="PF06951">
    <property type="entry name" value="PLA2G12"/>
    <property type="match status" value="1"/>
</dbReference>
<feature type="region of interest" description="Disordered" evidence="3">
    <location>
        <begin position="235"/>
        <end position="265"/>
    </location>
</feature>
<dbReference type="KEGG" id="dsi:Dsimw501_GD14577"/>
<evidence type="ECO:0000313" key="4">
    <source>
        <dbReference type="EMBL" id="KMY99880.1"/>
    </source>
</evidence>
<dbReference type="PANTHER" id="PTHR12824">
    <property type="entry name" value="GROUP XII SECRETORY PHOSPHOLIPASE A2 FAMILY MEMBER"/>
    <property type="match status" value="1"/>
</dbReference>
<reference evidence="4" key="2">
    <citation type="submission" date="2014-06" db="EMBL/GenBank/DDBJ databases">
        <authorList>
            <person name="Hu T."/>
            <person name="Eisen M.B."/>
            <person name="Thornton K.R."/>
            <person name="Andolfatto P."/>
        </authorList>
    </citation>
    <scope>NUCLEOTIDE SEQUENCE</scope>
    <source>
        <strain evidence="4">W501</strain>
    </source>
</reference>
<dbReference type="SUPFAM" id="SSF48619">
    <property type="entry name" value="Phospholipase A2, PLA2"/>
    <property type="match status" value="1"/>
</dbReference>
<name>A0A0J9ULZ7_DROSI</name>
<keyword evidence="2" id="KW-0964">Secreted</keyword>
<comment type="subcellular location">
    <subcellularLocation>
        <location evidence="1">Secreted</location>
    </subcellularLocation>
</comment>
<reference evidence="4" key="1">
    <citation type="journal article" date="2013" name="Genome Res.">
        <title>A second-generation assembly of the Drosophila simulans genome provides new insights into patterns of lineage-specific divergence.</title>
        <authorList>
            <person name="Hu T.T."/>
            <person name="Eisen M.B."/>
            <person name="Thornton K.R."/>
            <person name="Andolfatto P."/>
        </authorList>
    </citation>
    <scope>NUCLEOTIDE SEQUENCE [LARGE SCALE GENOMIC DNA]</scope>
    <source>
        <strain evidence="4">W501</strain>
    </source>
</reference>
<dbReference type="GO" id="GO:0005576">
    <property type="term" value="C:extracellular region"/>
    <property type="evidence" value="ECO:0007669"/>
    <property type="project" value="UniProtKB-SubCell"/>
</dbReference>
<dbReference type="GO" id="GO:0004623">
    <property type="term" value="F:phospholipase A2 activity"/>
    <property type="evidence" value="ECO:0007669"/>
    <property type="project" value="UniProtKB-EC"/>
</dbReference>
<dbReference type="EMBL" id="CM002912">
    <property type="protein sequence ID" value="KMY99880.1"/>
    <property type="molecule type" value="Genomic_DNA"/>
</dbReference>
<dbReference type="InterPro" id="IPR010711">
    <property type="entry name" value="PLA2G12"/>
</dbReference>
<dbReference type="OrthoDB" id="3935740at2759"/>
<dbReference type="AlphaFoldDB" id="A0A0J9ULZ7"/>
<feature type="compositionally biased region" description="Polar residues" evidence="3">
    <location>
        <begin position="235"/>
        <end position="247"/>
    </location>
</feature>
<dbReference type="InterPro" id="IPR033113">
    <property type="entry name" value="PLA2_histidine"/>
</dbReference>